<dbReference type="EMBL" id="LJHD01000112">
    <property type="protein sequence ID" value="ONI44314.1"/>
    <property type="molecule type" value="Genomic_DNA"/>
</dbReference>
<sequence length="390" mass="43119">MRFTLPRDLYYGKNSIDILKTIKGKKAIIVVGGGSMKRFGFLDKVINNLKEAGMEIELFENVEPDPSVETVMKGAETMRKFQPDWIVSIGGGSPIDAAKAMWIFYEYPEFTFEQAIVPFGLPELRQKAKFIAIPSTSGTATEVTAFSVITDYKKGIKYPLADFNITPDIAIVDPALAETMPKTLTAHTGMDALTHAIEAYVSTAHSPFTDPLALKAIQMVFDNIIDSYNEDMKARENMHYAQCLAGMAFSNALLGIVHSMAHKTGAAFSGGHIPHGCANAMYLPFVIKYNAKETPERYAEIAKSVGIVGKSNEELIKNLCAKIDEYNVKLNIPRTIKEFGIDEKEFLEKLSEIAKNSVEDACTGSNPRSITPEQMEELFKACYYGTEVTN</sequence>
<comment type="caution">
    <text evidence="1">The sequence shown here is derived from an EMBL/GenBank/DDBJ whole genome shotgun (WGS) entry which is preliminary data.</text>
</comment>
<keyword evidence="2" id="KW-1185">Reference proteome</keyword>
<gene>
    <name evidence="1" type="ORF">AN640_00130</name>
</gene>
<evidence type="ECO:0000313" key="2">
    <source>
        <dbReference type="Proteomes" id="UP000188637"/>
    </source>
</evidence>
<protein>
    <submittedName>
        <fullName evidence="1">Butanol dehydrogenase</fullName>
    </submittedName>
</protein>
<proteinExistence type="predicted"/>
<reference evidence="1" key="1">
    <citation type="submission" date="2016-08" db="EMBL/GenBank/DDBJ databases">
        <authorList>
            <person name="Ngugi D.K."/>
            <person name="Miyake S."/>
            <person name="Stingl U."/>
        </authorList>
    </citation>
    <scope>NUCLEOTIDE SEQUENCE</scope>
    <source>
        <strain evidence="1">SCG-D08WGA-EpuloA1</strain>
    </source>
</reference>
<dbReference type="Proteomes" id="UP000188637">
    <property type="component" value="Unassembled WGS sequence"/>
</dbReference>
<accession>A0ACC8XII7</accession>
<evidence type="ECO:0000313" key="1">
    <source>
        <dbReference type="EMBL" id="ONI44314.1"/>
    </source>
</evidence>
<name>A0ACC8XII7_9FIRM</name>
<organism evidence="1 2">
    <name type="scientific">Candidatus Epulonipiscium fishelsonii</name>
    <dbReference type="NCBI Taxonomy" id="77094"/>
    <lineage>
        <taxon>Bacteria</taxon>
        <taxon>Bacillati</taxon>
        <taxon>Bacillota</taxon>
        <taxon>Clostridia</taxon>
        <taxon>Lachnospirales</taxon>
        <taxon>Lachnospiraceae</taxon>
        <taxon>Candidatus Epulonipiscium</taxon>
    </lineage>
</organism>